<protein>
    <submittedName>
        <fullName evidence="2">Uncharacterized protein</fullName>
    </submittedName>
</protein>
<reference evidence="2 3" key="1">
    <citation type="submission" date="2024-05" db="EMBL/GenBank/DDBJ databases">
        <authorList>
            <person name="De Oliveira J.P."/>
            <person name="Noriler S.A."/>
            <person name="De Oliveira A.G."/>
            <person name="Sipoli D.S."/>
        </authorList>
    </citation>
    <scope>NUCLEOTIDE SEQUENCE [LARGE SCALE GENOMIC DNA]</scope>
    <source>
        <strain evidence="2 3">LABIM192</strain>
    </source>
</reference>
<accession>A0ABV0IZW2</accession>
<comment type="caution">
    <text evidence="2">The sequence shown here is derived from an EMBL/GenBank/DDBJ whole genome shotgun (WGS) entry which is preliminary data.</text>
</comment>
<evidence type="ECO:0000256" key="1">
    <source>
        <dbReference type="SAM" id="MobiDB-lite"/>
    </source>
</evidence>
<dbReference type="Proteomes" id="UP001462502">
    <property type="component" value="Unassembled WGS sequence"/>
</dbReference>
<evidence type="ECO:0000313" key="2">
    <source>
        <dbReference type="EMBL" id="MEO9386229.1"/>
    </source>
</evidence>
<evidence type="ECO:0000313" key="3">
    <source>
        <dbReference type="Proteomes" id="UP001462502"/>
    </source>
</evidence>
<gene>
    <name evidence="2" type="ORF">ABI908_19200</name>
</gene>
<organism evidence="2 3">
    <name type="scientific">Chromobacterium phragmitis</name>
    <dbReference type="NCBI Taxonomy" id="2202141"/>
    <lineage>
        <taxon>Bacteria</taxon>
        <taxon>Pseudomonadati</taxon>
        <taxon>Pseudomonadota</taxon>
        <taxon>Betaproteobacteria</taxon>
        <taxon>Neisseriales</taxon>
        <taxon>Chromobacteriaceae</taxon>
        <taxon>Chromobacterium</taxon>
    </lineage>
</organism>
<dbReference type="RefSeq" id="WP_168191801.1">
    <property type="nucleotide sequence ID" value="NZ_CP029495.1"/>
</dbReference>
<proteinExistence type="predicted"/>
<name>A0ABV0IZW2_9NEIS</name>
<keyword evidence="3" id="KW-1185">Reference proteome</keyword>
<dbReference type="EMBL" id="JBDXMI010000001">
    <property type="protein sequence ID" value="MEO9386229.1"/>
    <property type="molecule type" value="Genomic_DNA"/>
</dbReference>
<sequence length="58" mass="6122">MALPTAVNDQITDAVIQPAPRHSGDAPAPGGHHARHADLPPDCDPAELEALIRHLKSE</sequence>
<feature type="region of interest" description="Disordered" evidence="1">
    <location>
        <begin position="1"/>
        <end position="44"/>
    </location>
</feature>